<dbReference type="CDD" id="cd10536">
    <property type="entry name" value="SET_SMYD4"/>
    <property type="match status" value="1"/>
</dbReference>
<evidence type="ECO:0000256" key="16">
    <source>
        <dbReference type="PROSITE-ProRule" id="PRU00134"/>
    </source>
</evidence>
<dbReference type="InterPro" id="IPR001214">
    <property type="entry name" value="SET_dom"/>
</dbReference>
<dbReference type="GO" id="GO:0042826">
    <property type="term" value="F:histone deacetylase binding"/>
    <property type="evidence" value="ECO:0007669"/>
    <property type="project" value="TreeGrafter"/>
</dbReference>
<protein>
    <recommendedName>
        <fullName evidence="14">Protein-lysine N-methyltransferase SMYD4</fullName>
    </recommendedName>
    <alternativeName>
        <fullName evidence="15">SET and MYND domain-containing protein 4</fullName>
    </alternativeName>
</protein>
<dbReference type="InterPro" id="IPR011990">
    <property type="entry name" value="TPR-like_helical_dom_sf"/>
</dbReference>
<dbReference type="EMBL" id="AJWJ01000086">
    <property type="protein sequence ID" value="KAF2075789.1"/>
    <property type="molecule type" value="Genomic_DNA"/>
</dbReference>
<dbReference type="InterPro" id="IPR052097">
    <property type="entry name" value="SET-MYND_domain_protein"/>
</dbReference>
<evidence type="ECO:0000256" key="14">
    <source>
        <dbReference type="ARBA" id="ARBA00093635"/>
    </source>
</evidence>
<evidence type="ECO:0000256" key="6">
    <source>
        <dbReference type="ARBA" id="ARBA00022679"/>
    </source>
</evidence>
<dbReference type="GO" id="GO:0005634">
    <property type="term" value="C:nucleus"/>
    <property type="evidence" value="ECO:0007669"/>
    <property type="project" value="UniProtKB-SubCell"/>
</dbReference>
<dbReference type="SUPFAM" id="SSF82199">
    <property type="entry name" value="SET domain"/>
    <property type="match status" value="1"/>
</dbReference>
<dbReference type="SMART" id="SM00028">
    <property type="entry name" value="TPR"/>
    <property type="match status" value="4"/>
</dbReference>
<dbReference type="OrthoDB" id="62495at2759"/>
<evidence type="ECO:0000256" key="15">
    <source>
        <dbReference type="ARBA" id="ARBA00093680"/>
    </source>
</evidence>
<feature type="compositionally biased region" description="Low complexity" evidence="17">
    <location>
        <begin position="422"/>
        <end position="437"/>
    </location>
</feature>
<evidence type="ECO:0000256" key="2">
    <source>
        <dbReference type="ARBA" id="ARBA00004123"/>
    </source>
</evidence>
<dbReference type="InterPro" id="IPR046341">
    <property type="entry name" value="SET_dom_sf"/>
</dbReference>
<evidence type="ECO:0000256" key="8">
    <source>
        <dbReference type="ARBA" id="ARBA00022723"/>
    </source>
</evidence>
<evidence type="ECO:0000256" key="9">
    <source>
        <dbReference type="ARBA" id="ARBA00022771"/>
    </source>
</evidence>
<dbReference type="AlphaFoldDB" id="A0A8J4Q0X6"/>
<feature type="domain" description="MYND-type" evidence="19">
    <location>
        <begin position="354"/>
        <end position="393"/>
    </location>
</feature>
<keyword evidence="9 16" id="KW-0863">Zinc-finger</keyword>
<reference evidence="20" key="1">
    <citation type="submission" date="2020-01" db="EMBL/GenBank/DDBJ databases">
        <title>Development of genomics and gene disruption for Polysphondylium violaceum indicates a role for the polyketide synthase stlB in stalk morphogenesis.</title>
        <authorList>
            <person name="Narita B."/>
            <person name="Kawabe Y."/>
            <person name="Kin K."/>
            <person name="Saito T."/>
            <person name="Gibbs R."/>
            <person name="Kuspa A."/>
            <person name="Muzny D."/>
            <person name="Queller D."/>
            <person name="Richards S."/>
            <person name="Strassman J."/>
            <person name="Sucgang R."/>
            <person name="Worley K."/>
            <person name="Schaap P."/>
        </authorList>
    </citation>
    <scope>NUCLEOTIDE SEQUENCE</scope>
    <source>
        <strain evidence="20">QSvi11</strain>
    </source>
</reference>
<comment type="catalytic activity">
    <reaction evidence="12">
        <text>L-lysyl-[protein] + S-adenosyl-L-methionine = N(6)-methyl-L-lysyl-[protein] + S-adenosyl-L-homocysteine + H(+)</text>
        <dbReference type="Rhea" id="RHEA:51736"/>
        <dbReference type="Rhea" id="RHEA-COMP:9752"/>
        <dbReference type="Rhea" id="RHEA-COMP:13053"/>
        <dbReference type="ChEBI" id="CHEBI:15378"/>
        <dbReference type="ChEBI" id="CHEBI:29969"/>
        <dbReference type="ChEBI" id="CHEBI:57856"/>
        <dbReference type="ChEBI" id="CHEBI:59789"/>
        <dbReference type="ChEBI" id="CHEBI:61929"/>
    </reaction>
</comment>
<evidence type="ECO:0000259" key="18">
    <source>
        <dbReference type="PROSITE" id="PS50280"/>
    </source>
</evidence>
<evidence type="ECO:0000313" key="20">
    <source>
        <dbReference type="EMBL" id="KAF2075789.1"/>
    </source>
</evidence>
<evidence type="ECO:0000256" key="12">
    <source>
        <dbReference type="ARBA" id="ARBA00048985"/>
    </source>
</evidence>
<dbReference type="Gene3D" id="1.10.220.160">
    <property type="match status" value="1"/>
</dbReference>
<dbReference type="PROSITE" id="PS50280">
    <property type="entry name" value="SET"/>
    <property type="match status" value="1"/>
</dbReference>
<keyword evidence="4" id="KW-0963">Cytoplasm</keyword>
<evidence type="ECO:0000256" key="3">
    <source>
        <dbReference type="ARBA" id="ARBA00004496"/>
    </source>
</evidence>
<keyword evidence="6" id="KW-0808">Transferase</keyword>
<comment type="subcellular location">
    <subcellularLocation>
        <location evidence="3">Cytoplasm</location>
    </subcellularLocation>
    <subcellularLocation>
        <location evidence="2">Nucleus</location>
    </subcellularLocation>
</comment>
<keyword evidence="10" id="KW-0862">Zinc</keyword>
<evidence type="ECO:0000256" key="5">
    <source>
        <dbReference type="ARBA" id="ARBA00022603"/>
    </source>
</evidence>
<evidence type="ECO:0000256" key="1">
    <source>
        <dbReference type="ARBA" id="ARBA00004038"/>
    </source>
</evidence>
<accession>A0A8J4Q0X6</accession>
<dbReference type="GO" id="GO:0032259">
    <property type="term" value="P:methylation"/>
    <property type="evidence" value="ECO:0007669"/>
    <property type="project" value="UniProtKB-KW"/>
</dbReference>
<feature type="region of interest" description="Disordered" evidence="17">
    <location>
        <begin position="422"/>
        <end position="486"/>
    </location>
</feature>
<organism evidence="20 21">
    <name type="scientific">Polysphondylium violaceum</name>
    <dbReference type="NCBI Taxonomy" id="133409"/>
    <lineage>
        <taxon>Eukaryota</taxon>
        <taxon>Amoebozoa</taxon>
        <taxon>Evosea</taxon>
        <taxon>Eumycetozoa</taxon>
        <taxon>Dictyostelia</taxon>
        <taxon>Dictyosteliales</taxon>
        <taxon>Dictyosteliaceae</taxon>
        <taxon>Polysphondylium</taxon>
    </lineage>
</organism>
<dbReference type="SUPFAM" id="SSF48452">
    <property type="entry name" value="TPR-like"/>
    <property type="match status" value="2"/>
</dbReference>
<proteinExistence type="predicted"/>
<feature type="domain" description="SET" evidence="18">
    <location>
        <begin position="308"/>
        <end position="658"/>
    </location>
</feature>
<dbReference type="Pfam" id="PF13181">
    <property type="entry name" value="TPR_8"/>
    <property type="match status" value="1"/>
</dbReference>
<dbReference type="Gene3D" id="1.25.40.10">
    <property type="entry name" value="Tetratricopeptide repeat domain"/>
    <property type="match status" value="2"/>
</dbReference>
<evidence type="ECO:0000256" key="17">
    <source>
        <dbReference type="SAM" id="MobiDB-lite"/>
    </source>
</evidence>
<dbReference type="Proteomes" id="UP000695562">
    <property type="component" value="Unassembled WGS sequence"/>
</dbReference>
<dbReference type="InterPro" id="IPR044421">
    <property type="entry name" value="SMYD4_SET"/>
</dbReference>
<dbReference type="PROSITE" id="PS50865">
    <property type="entry name" value="ZF_MYND_2"/>
    <property type="match status" value="1"/>
</dbReference>
<evidence type="ECO:0000256" key="4">
    <source>
        <dbReference type="ARBA" id="ARBA00022490"/>
    </source>
</evidence>
<gene>
    <name evidence="20" type="ORF">CYY_002922</name>
</gene>
<keyword evidence="5" id="KW-0489">Methyltransferase</keyword>
<dbReference type="InterPro" id="IPR002893">
    <property type="entry name" value="Znf_MYND"/>
</dbReference>
<dbReference type="PANTHER" id="PTHR46165">
    <property type="entry name" value="SET AND MYND DOMAIN-CONTAINING PROTEIN 4"/>
    <property type="match status" value="1"/>
</dbReference>
<keyword evidence="8" id="KW-0479">Metal-binding</keyword>
<evidence type="ECO:0000256" key="7">
    <source>
        <dbReference type="ARBA" id="ARBA00022691"/>
    </source>
</evidence>
<evidence type="ECO:0000256" key="13">
    <source>
        <dbReference type="ARBA" id="ARBA00093423"/>
    </source>
</evidence>
<evidence type="ECO:0000256" key="11">
    <source>
        <dbReference type="ARBA" id="ARBA00023242"/>
    </source>
</evidence>
<comment type="function">
    <text evidence="13">Protein-lysine N-methyltransferase. Monomethylates PRMT5, modulating its transcriptional activity. May also act as a histone methyltransferase. Plays a critical role in cardiac development. Acts as a key epigenetic regulator of gene expression during cardiac development via its dual activities as a methyltransferase and negative regulator of HDAC1.</text>
</comment>
<comment type="caution">
    <text evidence="20">The sequence shown here is derived from an EMBL/GenBank/DDBJ whole genome shotgun (WGS) entry which is preliminary data.</text>
</comment>
<dbReference type="GO" id="GO:0008270">
    <property type="term" value="F:zinc ion binding"/>
    <property type="evidence" value="ECO:0007669"/>
    <property type="project" value="UniProtKB-KW"/>
</dbReference>
<feature type="compositionally biased region" description="Acidic residues" evidence="17">
    <location>
        <begin position="472"/>
        <end position="483"/>
    </location>
</feature>
<dbReference type="PANTHER" id="PTHR46165:SF2">
    <property type="entry name" value="SET AND MYND DOMAIN-CONTAINING PROTEIN 4"/>
    <property type="match status" value="1"/>
</dbReference>
<dbReference type="Pfam" id="PF01753">
    <property type="entry name" value="zf-MYND"/>
    <property type="match status" value="1"/>
</dbReference>
<sequence length="975" mass="110229">MTKKKSNNKGGTNSTTTTTTTTTTTVSGSLFGDIPGDFDQQANSNSSTSNNTNSNNQFNQNSSIYKSKLARLSRNIPPISLFRESTKKIIASKFETSKGFKERVQIFKEYWDILLENRSTNLDTIINSTTGALLLQYVNVSNIFNWEQTSKGYKNKGNELFQKKQYHDALLLYSEALRLYNSEKIKDPQILSSIYSNRCLCLVNLEKYDQGAIEATRGIECGAANHLIHKLLYRRGICYFSLKRFKLAKKDFEQAHKLVSKMDSSDLQSIETYLEKISKMNLTKEEGNGNDRSSSTPTSTSYPSLVDSRVEFKYQSESTGRMAEAKEDIESNTILFQETAYVSCIDKYFHTSHCHYCFKEILAPIYCTNCNFAQYCGDSCLHLDLKSFHEPECNKGFLNVCSSETLLVLRLLRKKTLEQLVNNNNNNNNNNDNDGNGKPNETYIPLPKSILENVDNSTSSSKDKKKKKSSITEEEQEGDEGDREMDTEYIMDKIIRANESTEAKLMKSAAYRPDNSFISTFNSHFADHSPSKLVMIMIDAFVLERFLNQYYKEFGIPSKDYFTIETLVTHLCQLSSYVYSIPVFITAPVETSKDDLSHIYGGLTRYYPVKIAYAIFPMASLLNHSCDNNTMLQYNGRSITIKSLKDIEKGAEITACYGPYSFHSGLRERLISLKEEYFFTCRCNACSAKAGPNPLLCPNVQEKCSGTLLESINTNRLFSNLANKELTRGERLASSTNPTINGIGTPTGGGFNHLNNSPDSLFEDYENRNFSCNKCGVELSCNETNLLTSKALMADSLFEIATKSLIEGDKSKDVGSMLFRCLEVRLAIYQLNSRKVGEVYDALARYYIAKEKYKEAVVYAEKAVNNIYIRMDHSHSTDLAREWAKLANIYINAGEPNKAIKAIDAAEILLSKWKTEPGDDEILVTIRNHKKVLEASKVIPGTNKVEINLSKLCSQPDFDSNTFLHKMISYHQKKF</sequence>
<dbReference type="GO" id="GO:0008168">
    <property type="term" value="F:methyltransferase activity"/>
    <property type="evidence" value="ECO:0007669"/>
    <property type="project" value="UniProtKB-KW"/>
</dbReference>
<name>A0A8J4Q0X6_9MYCE</name>
<feature type="compositionally biased region" description="Low complexity" evidence="17">
    <location>
        <begin position="293"/>
        <end position="303"/>
    </location>
</feature>
<dbReference type="Pfam" id="PF00856">
    <property type="entry name" value="SET"/>
    <property type="match status" value="1"/>
</dbReference>
<evidence type="ECO:0000259" key="19">
    <source>
        <dbReference type="PROSITE" id="PS50865"/>
    </source>
</evidence>
<keyword evidence="7" id="KW-0949">S-adenosyl-L-methionine</keyword>
<dbReference type="SUPFAM" id="SSF144232">
    <property type="entry name" value="HIT/MYND zinc finger-like"/>
    <property type="match status" value="1"/>
</dbReference>
<dbReference type="Gene3D" id="2.170.270.10">
    <property type="entry name" value="SET domain"/>
    <property type="match status" value="2"/>
</dbReference>
<dbReference type="Gene3D" id="6.10.140.2220">
    <property type="match status" value="1"/>
</dbReference>
<evidence type="ECO:0000313" key="21">
    <source>
        <dbReference type="Proteomes" id="UP000695562"/>
    </source>
</evidence>
<feature type="region of interest" description="Disordered" evidence="17">
    <location>
        <begin position="1"/>
        <end position="60"/>
    </location>
</feature>
<feature type="compositionally biased region" description="Low complexity" evidence="17">
    <location>
        <begin position="8"/>
        <end position="29"/>
    </location>
</feature>
<feature type="region of interest" description="Disordered" evidence="17">
    <location>
        <begin position="284"/>
        <end position="303"/>
    </location>
</feature>
<dbReference type="GO" id="GO:0005737">
    <property type="term" value="C:cytoplasm"/>
    <property type="evidence" value="ECO:0007669"/>
    <property type="project" value="UniProtKB-SubCell"/>
</dbReference>
<keyword evidence="11" id="KW-0539">Nucleus</keyword>
<feature type="compositionally biased region" description="Low complexity" evidence="17">
    <location>
        <begin position="43"/>
        <end position="60"/>
    </location>
</feature>
<comment type="function">
    <text evidence="1">Probable methyltransferase.</text>
</comment>
<dbReference type="InterPro" id="IPR019734">
    <property type="entry name" value="TPR_rpt"/>
</dbReference>
<keyword evidence="21" id="KW-1185">Reference proteome</keyword>
<evidence type="ECO:0000256" key="10">
    <source>
        <dbReference type="ARBA" id="ARBA00022833"/>
    </source>
</evidence>